<proteinExistence type="predicted"/>
<evidence type="ECO:0000313" key="1">
    <source>
        <dbReference type="EMBL" id="MFC2973567.1"/>
    </source>
</evidence>
<dbReference type="RefSeq" id="WP_377815333.1">
    <property type="nucleotide sequence ID" value="NZ_JBHRSJ010000031.1"/>
</dbReference>
<evidence type="ECO:0000313" key="2">
    <source>
        <dbReference type="Proteomes" id="UP001595457"/>
    </source>
</evidence>
<sequence length="122" mass="14013">MFEPGHLHREIRADELSGQTFVYDLYYDVREDPEEGSMLHVRMTGTVDGKSFAEEFELHRDTAFNFFGVVTKLAVKHGLHPRGGPVLIGHEEYDRVFEDIRAKLGGTLGTPIDWEHLKRDDI</sequence>
<gene>
    <name evidence="1" type="ORF">ACFOJE_15290</name>
</gene>
<accession>A0ABV7AYG7</accession>
<dbReference type="Gene3D" id="3.30.160.370">
    <property type="entry name" value="Domain of unknown function DUF5064"/>
    <property type="match status" value="1"/>
</dbReference>
<protein>
    <submittedName>
        <fullName evidence="1">DUF5064 family protein</fullName>
    </submittedName>
</protein>
<dbReference type="Pfam" id="PF16703">
    <property type="entry name" value="DUF5064"/>
    <property type="match status" value="1"/>
</dbReference>
<reference evidence="2" key="1">
    <citation type="journal article" date="2019" name="Int. J. Syst. Evol. Microbiol.">
        <title>The Global Catalogue of Microorganisms (GCM) 10K type strain sequencing project: providing services to taxonomists for standard genome sequencing and annotation.</title>
        <authorList>
            <consortium name="The Broad Institute Genomics Platform"/>
            <consortium name="The Broad Institute Genome Sequencing Center for Infectious Disease"/>
            <person name="Wu L."/>
            <person name="Ma J."/>
        </authorList>
    </citation>
    <scope>NUCLEOTIDE SEQUENCE [LARGE SCALE GENOMIC DNA]</scope>
    <source>
        <strain evidence="2">KCTC 62195</strain>
    </source>
</reference>
<organism evidence="1 2">
    <name type="scientific">Azotobacter bryophylli</name>
    <dbReference type="NCBI Taxonomy" id="1986537"/>
    <lineage>
        <taxon>Bacteria</taxon>
        <taxon>Pseudomonadati</taxon>
        <taxon>Pseudomonadota</taxon>
        <taxon>Gammaproteobacteria</taxon>
        <taxon>Pseudomonadales</taxon>
        <taxon>Pseudomonadaceae</taxon>
        <taxon>Azotobacter</taxon>
    </lineage>
</organism>
<comment type="caution">
    <text evidence="1">The sequence shown here is derived from an EMBL/GenBank/DDBJ whole genome shotgun (WGS) entry which is preliminary data.</text>
</comment>
<name>A0ABV7AYG7_9GAMM</name>
<keyword evidence="2" id="KW-1185">Reference proteome</keyword>
<dbReference type="InterPro" id="IPR032024">
    <property type="entry name" value="DUF5064"/>
</dbReference>
<dbReference type="EMBL" id="JBHRSJ010000031">
    <property type="protein sequence ID" value="MFC2973567.1"/>
    <property type="molecule type" value="Genomic_DNA"/>
</dbReference>
<dbReference type="Proteomes" id="UP001595457">
    <property type="component" value="Unassembled WGS sequence"/>
</dbReference>